<proteinExistence type="inferred from homology"/>
<evidence type="ECO:0000256" key="6">
    <source>
        <dbReference type="ARBA" id="ARBA00022968"/>
    </source>
</evidence>
<evidence type="ECO:0008006" key="13">
    <source>
        <dbReference type="Google" id="ProtNLM"/>
    </source>
</evidence>
<dbReference type="InterPro" id="IPR038578">
    <property type="entry name" value="GT29-like_sf"/>
</dbReference>
<feature type="non-terminal residue" evidence="11">
    <location>
        <position position="1"/>
    </location>
</feature>
<dbReference type="OrthoDB" id="10264956at2759"/>
<evidence type="ECO:0000256" key="10">
    <source>
        <dbReference type="ARBA" id="ARBA00023180"/>
    </source>
</evidence>
<evidence type="ECO:0000256" key="9">
    <source>
        <dbReference type="ARBA" id="ARBA00023136"/>
    </source>
</evidence>
<protein>
    <recommendedName>
        <fullName evidence="13">Sialyltransferase-like protein</fullName>
    </recommendedName>
</protein>
<evidence type="ECO:0000256" key="8">
    <source>
        <dbReference type="ARBA" id="ARBA00023034"/>
    </source>
</evidence>
<keyword evidence="12" id="KW-1185">Reference proteome</keyword>
<evidence type="ECO:0000256" key="3">
    <source>
        <dbReference type="ARBA" id="ARBA00022676"/>
    </source>
</evidence>
<dbReference type="CDD" id="cd19952">
    <property type="entry name" value="GT29"/>
    <property type="match status" value="1"/>
</dbReference>
<evidence type="ECO:0000313" key="11">
    <source>
        <dbReference type="EMBL" id="EPS71443.1"/>
    </source>
</evidence>
<dbReference type="EMBL" id="AUSU01001256">
    <property type="protein sequence ID" value="EPS71443.1"/>
    <property type="molecule type" value="Genomic_DNA"/>
</dbReference>
<keyword evidence="10" id="KW-0325">Glycoprotein</keyword>
<evidence type="ECO:0000256" key="5">
    <source>
        <dbReference type="ARBA" id="ARBA00022692"/>
    </source>
</evidence>
<evidence type="ECO:0000256" key="7">
    <source>
        <dbReference type="ARBA" id="ARBA00022989"/>
    </source>
</evidence>
<keyword evidence="9" id="KW-0472">Membrane</keyword>
<keyword evidence="8" id="KW-0333">Golgi apparatus</keyword>
<dbReference type="AlphaFoldDB" id="S8E6J3"/>
<sequence length="342" mass="39017">NATLLEFAAVEIDGPRLKQEIRDLMEGNFNRRGGRQRLYLSSTAKSGGNFDARLRVINGLPLQIRAQEFYRIWLNFRRYLGDWSANRRFNSEIMSELLDEIKVRIDRCHKAAKARYGTCAVVGNSGILLNQSHGALIDSHDAVIRLNNARIRSFERHVGSKTTVSFINSNILHLCARRPGCFCHPYGDSVPIVMYICQPIHFFDYLLCNSSQRAPILITDPQFDLLCARIVKYYSVRRFMRLTGNDSGDWNGAHDGANFHYSSGMQAVMLAVGMCERVSVFGFGKGELGSSSRHHYHTSQKAELSLHDYEAEYEFYRDLIERPEMIPFISGGFKPPVVVMYR</sequence>
<organism evidence="11 12">
    <name type="scientific">Genlisea aurea</name>
    <dbReference type="NCBI Taxonomy" id="192259"/>
    <lineage>
        <taxon>Eukaryota</taxon>
        <taxon>Viridiplantae</taxon>
        <taxon>Streptophyta</taxon>
        <taxon>Embryophyta</taxon>
        <taxon>Tracheophyta</taxon>
        <taxon>Spermatophyta</taxon>
        <taxon>Magnoliopsida</taxon>
        <taxon>eudicotyledons</taxon>
        <taxon>Gunneridae</taxon>
        <taxon>Pentapetalae</taxon>
        <taxon>asterids</taxon>
        <taxon>lamiids</taxon>
        <taxon>Lamiales</taxon>
        <taxon>Lentibulariaceae</taxon>
        <taxon>Genlisea</taxon>
    </lineage>
</organism>
<evidence type="ECO:0000256" key="1">
    <source>
        <dbReference type="ARBA" id="ARBA00004323"/>
    </source>
</evidence>
<dbReference type="Proteomes" id="UP000015453">
    <property type="component" value="Unassembled WGS sequence"/>
</dbReference>
<dbReference type="PANTHER" id="PTHR46779">
    <property type="entry name" value="BETA-1,6-GALACTOSYLTRANSFERASE GALT29A"/>
    <property type="match status" value="1"/>
</dbReference>
<comment type="similarity">
    <text evidence="2">Belongs to the glycosyltransferase 29 family.</text>
</comment>
<dbReference type="GO" id="GO:0008373">
    <property type="term" value="F:sialyltransferase activity"/>
    <property type="evidence" value="ECO:0007669"/>
    <property type="project" value="InterPro"/>
</dbReference>
<keyword evidence="4" id="KW-0808">Transferase</keyword>
<evidence type="ECO:0000313" key="12">
    <source>
        <dbReference type="Proteomes" id="UP000015453"/>
    </source>
</evidence>
<keyword evidence="7" id="KW-1133">Transmembrane helix</keyword>
<dbReference type="PANTHER" id="PTHR46779:SF1">
    <property type="entry name" value="BETA-1,6-GALACTOSYLTRANSFERASE GALT29A"/>
    <property type="match status" value="1"/>
</dbReference>
<gene>
    <name evidence="11" type="ORF">M569_03312</name>
</gene>
<dbReference type="Gene3D" id="3.90.1480.20">
    <property type="entry name" value="Glycosyl transferase family 29"/>
    <property type="match status" value="1"/>
</dbReference>
<reference evidence="11 12" key="1">
    <citation type="journal article" date="2013" name="BMC Genomics">
        <title>The miniature genome of a carnivorous plant Genlisea aurea contains a low number of genes and short non-coding sequences.</title>
        <authorList>
            <person name="Leushkin E.V."/>
            <person name="Sutormin R.A."/>
            <person name="Nabieva E.R."/>
            <person name="Penin A.A."/>
            <person name="Kondrashov A.S."/>
            <person name="Logacheva M.D."/>
        </authorList>
    </citation>
    <scope>NUCLEOTIDE SEQUENCE [LARGE SCALE GENOMIC DNA]</scope>
</reference>
<keyword evidence="3" id="KW-0328">Glycosyltransferase</keyword>
<keyword evidence="6" id="KW-0735">Signal-anchor</keyword>
<dbReference type="GO" id="GO:0000139">
    <property type="term" value="C:Golgi membrane"/>
    <property type="evidence" value="ECO:0007669"/>
    <property type="project" value="UniProtKB-SubCell"/>
</dbReference>
<evidence type="ECO:0000256" key="2">
    <source>
        <dbReference type="ARBA" id="ARBA00006003"/>
    </source>
</evidence>
<accession>S8E6J3</accession>
<name>S8E6J3_9LAMI</name>
<comment type="caution">
    <text evidence="11">The sequence shown here is derived from an EMBL/GenBank/DDBJ whole genome shotgun (WGS) entry which is preliminary data.</text>
</comment>
<evidence type="ECO:0000256" key="4">
    <source>
        <dbReference type="ARBA" id="ARBA00022679"/>
    </source>
</evidence>
<dbReference type="Pfam" id="PF00777">
    <property type="entry name" value="Glyco_transf_29"/>
    <property type="match status" value="1"/>
</dbReference>
<comment type="subcellular location">
    <subcellularLocation>
        <location evidence="1">Golgi apparatus membrane</location>
        <topology evidence="1">Single-pass type II membrane protein</topology>
    </subcellularLocation>
</comment>
<keyword evidence="5" id="KW-0812">Transmembrane</keyword>
<dbReference type="InterPro" id="IPR001675">
    <property type="entry name" value="Glyco_trans_29"/>
</dbReference>